<accession>A0A517Y5P5</accession>
<comment type="similarity">
    <text evidence="2">Belongs to the nitronate monooxygenase family. NMO class I subfamily.</text>
</comment>
<sequence length="360" mass="37641" precursor="true">MNDLLQKLRIRLPIIQAPMAGVSTPALAAAVCNAGGLGSLGIGSADVATARKMIAETRALTDRPFQVNLFCHERAVSDTAKEAAWLARFTPAFAQFGTQAPQQLRANYPSFVENEAMFELMRTERPPVISFHFGLPSEEWLAGLRNPGTVLLASATNLSEARAIANAGLDGVIAQGYEAGGHRGVFDPARGDDKLGVFALTRLIERQISLPVIAAGGIMDGAGIAAVLSLGASAAQLGTAFIACPESAASEDYRATLFSPVAEQTFVTRRLSGRDARALPNRLTELVAAASDDDVPAYPVAYDAAKQLIAAAKGAGVPGYGAYLAGQGAPLARAFPAAELLGILERELELALGRKLDEGT</sequence>
<keyword evidence="3" id="KW-0216">Detoxification</keyword>
<dbReference type="CDD" id="cd04730">
    <property type="entry name" value="NPD_like"/>
    <property type="match status" value="1"/>
</dbReference>
<dbReference type="AlphaFoldDB" id="A0A517Y5P5"/>
<keyword evidence="14" id="KW-1185">Reference proteome</keyword>
<gene>
    <name evidence="13" type="ORF">ETAA8_05950</name>
</gene>
<reference evidence="13 14" key="1">
    <citation type="submission" date="2019-02" db="EMBL/GenBank/DDBJ databases">
        <title>Deep-cultivation of Planctomycetes and their phenomic and genomic characterization uncovers novel biology.</title>
        <authorList>
            <person name="Wiegand S."/>
            <person name="Jogler M."/>
            <person name="Boedeker C."/>
            <person name="Pinto D."/>
            <person name="Vollmers J."/>
            <person name="Rivas-Marin E."/>
            <person name="Kohn T."/>
            <person name="Peeters S.H."/>
            <person name="Heuer A."/>
            <person name="Rast P."/>
            <person name="Oberbeckmann S."/>
            <person name="Bunk B."/>
            <person name="Jeske O."/>
            <person name="Meyerdierks A."/>
            <person name="Storesund J.E."/>
            <person name="Kallscheuer N."/>
            <person name="Luecker S."/>
            <person name="Lage O.M."/>
            <person name="Pohl T."/>
            <person name="Merkel B.J."/>
            <person name="Hornburger P."/>
            <person name="Mueller R.-W."/>
            <person name="Bruemmer F."/>
            <person name="Labrenz M."/>
            <person name="Spormann A.M."/>
            <person name="Op den Camp H."/>
            <person name="Overmann J."/>
            <person name="Amann R."/>
            <person name="Jetten M.S.M."/>
            <person name="Mascher T."/>
            <person name="Medema M.H."/>
            <person name="Devos D.P."/>
            <person name="Kaster A.-K."/>
            <person name="Ovreas L."/>
            <person name="Rohde M."/>
            <person name="Galperin M.Y."/>
            <person name="Jogler C."/>
        </authorList>
    </citation>
    <scope>NUCLEOTIDE SEQUENCE [LARGE SCALE GENOMIC DNA]</scope>
    <source>
        <strain evidence="13 14">ETA_A8</strain>
    </source>
</reference>
<evidence type="ECO:0000256" key="12">
    <source>
        <dbReference type="SAM" id="SignalP"/>
    </source>
</evidence>
<keyword evidence="6" id="KW-0547">Nucleotide-binding</keyword>
<dbReference type="KEGG" id="aagg:ETAA8_05950"/>
<dbReference type="GO" id="GO:0000166">
    <property type="term" value="F:nucleotide binding"/>
    <property type="evidence" value="ECO:0007669"/>
    <property type="project" value="UniProtKB-KW"/>
</dbReference>
<evidence type="ECO:0000313" key="13">
    <source>
        <dbReference type="EMBL" id="QDU25526.1"/>
    </source>
</evidence>
<name>A0A517Y5P5_9BACT</name>
<dbReference type="PANTHER" id="PTHR42747:SF3">
    <property type="entry name" value="NITRONATE MONOOXYGENASE-RELATED"/>
    <property type="match status" value="1"/>
</dbReference>
<dbReference type="Proteomes" id="UP000315017">
    <property type="component" value="Chromosome"/>
</dbReference>
<proteinExistence type="inferred from homology"/>
<dbReference type="PANTHER" id="PTHR42747">
    <property type="entry name" value="NITRONATE MONOOXYGENASE-RELATED"/>
    <property type="match status" value="1"/>
</dbReference>
<evidence type="ECO:0000256" key="11">
    <source>
        <dbReference type="ARBA" id="ARBA00067136"/>
    </source>
</evidence>
<evidence type="ECO:0000256" key="7">
    <source>
        <dbReference type="ARBA" id="ARBA00023002"/>
    </source>
</evidence>
<dbReference type="InterPro" id="IPR013785">
    <property type="entry name" value="Aldolase_TIM"/>
</dbReference>
<evidence type="ECO:0000256" key="10">
    <source>
        <dbReference type="ARBA" id="ARBA00049401"/>
    </source>
</evidence>
<evidence type="ECO:0000256" key="1">
    <source>
        <dbReference type="ARBA" id="ARBA00001917"/>
    </source>
</evidence>
<keyword evidence="8 13" id="KW-0503">Monooxygenase</keyword>
<evidence type="ECO:0000313" key="14">
    <source>
        <dbReference type="Proteomes" id="UP000315017"/>
    </source>
</evidence>
<evidence type="ECO:0000256" key="4">
    <source>
        <dbReference type="ARBA" id="ARBA00022630"/>
    </source>
</evidence>
<comment type="cofactor">
    <cofactor evidence="1">
        <name>FMN</name>
        <dbReference type="ChEBI" id="CHEBI:58210"/>
    </cofactor>
</comment>
<evidence type="ECO:0000256" key="2">
    <source>
        <dbReference type="ARBA" id="ARBA00009881"/>
    </source>
</evidence>
<evidence type="ECO:0000256" key="6">
    <source>
        <dbReference type="ARBA" id="ARBA00022741"/>
    </source>
</evidence>
<feature type="chain" id="PRO_5021799528" description="Nitronate monooxygenase" evidence="12">
    <location>
        <begin position="29"/>
        <end position="360"/>
    </location>
</feature>
<dbReference type="InterPro" id="IPR004136">
    <property type="entry name" value="NMO"/>
</dbReference>
<dbReference type="RefSeq" id="WP_145084615.1">
    <property type="nucleotide sequence ID" value="NZ_CP036274.1"/>
</dbReference>
<dbReference type="GO" id="GO:0009636">
    <property type="term" value="P:response to toxic substance"/>
    <property type="evidence" value="ECO:0007669"/>
    <property type="project" value="UniProtKB-KW"/>
</dbReference>
<protein>
    <recommendedName>
        <fullName evidence="11">Nitronate monooxygenase</fullName>
    </recommendedName>
    <alternativeName>
        <fullName evidence="9">Propionate 3-nitronate monooxygenase</fullName>
    </alternativeName>
</protein>
<dbReference type="FunFam" id="3.20.20.70:FF:000154">
    <property type="entry name" value="Probable nitronate monooxygenase"/>
    <property type="match status" value="1"/>
</dbReference>
<feature type="signal peptide" evidence="12">
    <location>
        <begin position="1"/>
        <end position="28"/>
    </location>
</feature>
<dbReference type="Pfam" id="PF03060">
    <property type="entry name" value="NMO"/>
    <property type="match status" value="1"/>
</dbReference>
<dbReference type="EMBL" id="CP036274">
    <property type="protein sequence ID" value="QDU25526.1"/>
    <property type="molecule type" value="Genomic_DNA"/>
</dbReference>
<comment type="catalytic activity">
    <reaction evidence="10">
        <text>3 propionate 3-nitronate + 3 O2 + H2O = 3 3-oxopropanoate + 2 nitrate + nitrite + H2O2 + 3 H(+)</text>
        <dbReference type="Rhea" id="RHEA:57332"/>
        <dbReference type="ChEBI" id="CHEBI:15377"/>
        <dbReference type="ChEBI" id="CHEBI:15378"/>
        <dbReference type="ChEBI" id="CHEBI:15379"/>
        <dbReference type="ChEBI" id="CHEBI:16240"/>
        <dbReference type="ChEBI" id="CHEBI:16301"/>
        <dbReference type="ChEBI" id="CHEBI:17632"/>
        <dbReference type="ChEBI" id="CHEBI:33190"/>
        <dbReference type="ChEBI" id="CHEBI:136067"/>
    </reaction>
</comment>
<organism evidence="13 14">
    <name type="scientific">Anatilimnocola aggregata</name>
    <dbReference type="NCBI Taxonomy" id="2528021"/>
    <lineage>
        <taxon>Bacteria</taxon>
        <taxon>Pseudomonadati</taxon>
        <taxon>Planctomycetota</taxon>
        <taxon>Planctomycetia</taxon>
        <taxon>Pirellulales</taxon>
        <taxon>Pirellulaceae</taxon>
        <taxon>Anatilimnocola</taxon>
    </lineage>
</organism>
<dbReference type="SUPFAM" id="SSF51412">
    <property type="entry name" value="Inosine monophosphate dehydrogenase (IMPDH)"/>
    <property type="match status" value="1"/>
</dbReference>
<keyword evidence="5" id="KW-0288">FMN</keyword>
<keyword evidence="12" id="KW-0732">Signal</keyword>
<keyword evidence="4" id="KW-0285">Flavoprotein</keyword>
<evidence type="ECO:0000256" key="5">
    <source>
        <dbReference type="ARBA" id="ARBA00022643"/>
    </source>
</evidence>
<evidence type="ECO:0000256" key="3">
    <source>
        <dbReference type="ARBA" id="ARBA00022575"/>
    </source>
</evidence>
<evidence type="ECO:0000256" key="9">
    <source>
        <dbReference type="ARBA" id="ARBA00031155"/>
    </source>
</evidence>
<dbReference type="OrthoDB" id="9778912at2"/>
<dbReference type="GO" id="GO:0018580">
    <property type="term" value="F:nitronate monooxygenase activity"/>
    <property type="evidence" value="ECO:0007669"/>
    <property type="project" value="InterPro"/>
</dbReference>
<keyword evidence="7 13" id="KW-0560">Oxidoreductase</keyword>
<dbReference type="Gene3D" id="3.20.20.70">
    <property type="entry name" value="Aldolase class I"/>
    <property type="match status" value="1"/>
</dbReference>
<evidence type="ECO:0000256" key="8">
    <source>
        <dbReference type="ARBA" id="ARBA00023033"/>
    </source>
</evidence>